<evidence type="ECO:0000313" key="3">
    <source>
        <dbReference type="EMBL" id="SFV89124.1"/>
    </source>
</evidence>
<name>A0A1W1E155_9ZZZZ</name>
<dbReference type="EMBL" id="FPHZ01000204">
    <property type="protein sequence ID" value="SFV89124.1"/>
    <property type="molecule type" value="Genomic_DNA"/>
</dbReference>
<sequence length="42" mass="4901">MTKLQQTTIKLILLMSFVAFVLMFLQAPIPQSVEYHSFVDDR</sequence>
<gene>
    <name evidence="2" type="ORF">MNB_SUP05-SYMBIONT-5-1070</name>
    <name evidence="3" type="ORF">MNB_SUP05-SYMBIONT-5-669</name>
</gene>
<organism evidence="2">
    <name type="scientific">hydrothermal vent metagenome</name>
    <dbReference type="NCBI Taxonomy" id="652676"/>
    <lineage>
        <taxon>unclassified sequences</taxon>
        <taxon>metagenomes</taxon>
        <taxon>ecological metagenomes</taxon>
    </lineage>
</organism>
<keyword evidence="1" id="KW-0472">Membrane</keyword>
<evidence type="ECO:0000256" key="1">
    <source>
        <dbReference type="SAM" id="Phobius"/>
    </source>
</evidence>
<accession>A0A1W1E155</accession>
<evidence type="ECO:0000313" key="2">
    <source>
        <dbReference type="EMBL" id="SFV87700.1"/>
    </source>
</evidence>
<feature type="transmembrane region" description="Helical" evidence="1">
    <location>
        <begin position="12"/>
        <end position="29"/>
    </location>
</feature>
<keyword evidence="1" id="KW-1133">Transmembrane helix</keyword>
<protein>
    <submittedName>
        <fullName evidence="2">Uncharacterized protein</fullName>
    </submittedName>
</protein>
<proteinExistence type="predicted"/>
<keyword evidence="1" id="KW-0812">Transmembrane</keyword>
<dbReference type="EMBL" id="FPHZ01000068">
    <property type="protein sequence ID" value="SFV87700.1"/>
    <property type="molecule type" value="Genomic_DNA"/>
</dbReference>
<reference evidence="2" key="1">
    <citation type="submission" date="2016-10" db="EMBL/GenBank/DDBJ databases">
        <authorList>
            <person name="de Groot N.N."/>
        </authorList>
    </citation>
    <scope>NUCLEOTIDE SEQUENCE</scope>
</reference>
<dbReference type="AlphaFoldDB" id="A0A1W1E155"/>